<evidence type="ECO:0000256" key="7">
    <source>
        <dbReference type="ARBA" id="ARBA00023136"/>
    </source>
</evidence>
<protein>
    <submittedName>
        <fullName evidence="10">Metal ABC transporter permease</fullName>
    </submittedName>
</protein>
<keyword evidence="5 8" id="KW-0812">Transmembrane</keyword>
<feature type="transmembrane region" description="Helical" evidence="9">
    <location>
        <begin position="261"/>
        <end position="283"/>
    </location>
</feature>
<comment type="subcellular location">
    <subcellularLocation>
        <location evidence="1 8">Cell membrane</location>
        <topology evidence="1 8">Multi-pass membrane protein</topology>
    </subcellularLocation>
</comment>
<evidence type="ECO:0000256" key="4">
    <source>
        <dbReference type="ARBA" id="ARBA00022475"/>
    </source>
</evidence>
<dbReference type="GO" id="GO:0055085">
    <property type="term" value="P:transmembrane transport"/>
    <property type="evidence" value="ECO:0007669"/>
    <property type="project" value="InterPro"/>
</dbReference>
<reference evidence="10" key="1">
    <citation type="submission" date="2024-06" db="EMBL/GenBank/DDBJ databases">
        <title>Lacrimispora cavernae sp. nov., a novel anaerobe isolated from bat guano pile inside a cave.</title>
        <authorList>
            <person name="Miller S.L."/>
            <person name="Lu N."/>
            <person name="King J."/>
            <person name="Sankaranarayanan K."/>
            <person name="Lawson P.A."/>
        </authorList>
    </citation>
    <scope>NUCLEOTIDE SEQUENCE</scope>
    <source>
        <strain evidence="10">BS-2</strain>
    </source>
</reference>
<feature type="transmembrane region" description="Helical" evidence="9">
    <location>
        <begin position="228"/>
        <end position="249"/>
    </location>
</feature>
<evidence type="ECO:0000256" key="2">
    <source>
        <dbReference type="ARBA" id="ARBA00008034"/>
    </source>
</evidence>
<dbReference type="FunFam" id="1.10.3470.10:FF:000003">
    <property type="entry name" value="Iron ABC transporter permease SitD"/>
    <property type="match status" value="1"/>
</dbReference>
<feature type="transmembrane region" description="Helical" evidence="9">
    <location>
        <begin position="188"/>
        <end position="216"/>
    </location>
</feature>
<name>A0AAU7PSQ6_9FIRM</name>
<dbReference type="GO" id="GO:0071281">
    <property type="term" value="P:cellular response to iron ion"/>
    <property type="evidence" value="ECO:0007669"/>
    <property type="project" value="UniProtKB-ARBA"/>
</dbReference>
<evidence type="ECO:0000256" key="9">
    <source>
        <dbReference type="SAM" id="Phobius"/>
    </source>
</evidence>
<keyword evidence="3 8" id="KW-0813">Transport</keyword>
<dbReference type="Gene3D" id="1.10.3470.10">
    <property type="entry name" value="ABC transporter involved in vitamin B12 uptake, BtuC"/>
    <property type="match status" value="1"/>
</dbReference>
<dbReference type="AlphaFoldDB" id="A0AAU7PSQ6"/>
<keyword evidence="6 9" id="KW-1133">Transmembrane helix</keyword>
<dbReference type="PANTHER" id="PTHR30477">
    <property type="entry name" value="ABC-TRANSPORTER METAL-BINDING PROTEIN"/>
    <property type="match status" value="1"/>
</dbReference>
<dbReference type="SUPFAM" id="SSF81345">
    <property type="entry name" value="ABC transporter involved in vitamin B12 uptake, BtuC"/>
    <property type="match status" value="1"/>
</dbReference>
<accession>A0AAU7PSQ6</accession>
<dbReference type="PANTHER" id="PTHR30477:SF3">
    <property type="entry name" value="METAL TRANSPORT SYSTEM MEMBRANE PROTEIN CT_069-RELATED"/>
    <property type="match status" value="1"/>
</dbReference>
<dbReference type="GO" id="GO:0010043">
    <property type="term" value="P:response to zinc ion"/>
    <property type="evidence" value="ECO:0007669"/>
    <property type="project" value="TreeGrafter"/>
</dbReference>
<evidence type="ECO:0000313" key="10">
    <source>
        <dbReference type="EMBL" id="XBS54586.1"/>
    </source>
</evidence>
<feature type="transmembrane region" description="Helical" evidence="9">
    <location>
        <begin position="145"/>
        <end position="163"/>
    </location>
</feature>
<gene>
    <name evidence="10" type="ORF">ABFV83_01990</name>
</gene>
<sequence>MFNSIISLFSDYTFQTVALGSALLGLISGVLGSFAVLRRQSLLGDGVSHAALPGVVMAFVLTGSKNTEVLLLGALISGLLATLFIVSIVRHTRVKFDSALALVMSVFFGLGLVLLTYVQKIPNSNQAGLKRFIFGQASTLLKRDIILMVICGLILFALVLLFWKEFKLFTFDSDFAQSLGFSPKKLNLLLSFMIVLAIIIGLQTVGVILMSAMLITPAVAARQWTNKLWGMVTLSALFGAVSGILGTAASSLVPKLPTGPAIVVCVSAIVTISVLFAPGRGVLHRVYQRRKNKVLYKFEGGVSDGTAN</sequence>
<feature type="transmembrane region" description="Helical" evidence="9">
    <location>
        <begin position="69"/>
        <end position="88"/>
    </location>
</feature>
<feature type="transmembrane region" description="Helical" evidence="9">
    <location>
        <begin position="12"/>
        <end position="36"/>
    </location>
</feature>
<dbReference type="InterPro" id="IPR001626">
    <property type="entry name" value="ABC_TroCD"/>
</dbReference>
<dbReference type="GO" id="GO:0043190">
    <property type="term" value="C:ATP-binding cassette (ABC) transporter complex"/>
    <property type="evidence" value="ECO:0007669"/>
    <property type="project" value="InterPro"/>
</dbReference>
<feature type="transmembrane region" description="Helical" evidence="9">
    <location>
        <begin position="100"/>
        <end position="118"/>
    </location>
</feature>
<evidence type="ECO:0000256" key="3">
    <source>
        <dbReference type="ARBA" id="ARBA00022448"/>
    </source>
</evidence>
<dbReference type="RefSeq" id="WP_349947279.1">
    <property type="nucleotide sequence ID" value="NZ_CP157940.1"/>
</dbReference>
<organism evidence="10">
    <name type="scientific">Lacrimispora sp. BS-2</name>
    <dbReference type="NCBI Taxonomy" id="3151850"/>
    <lineage>
        <taxon>Bacteria</taxon>
        <taxon>Bacillati</taxon>
        <taxon>Bacillota</taxon>
        <taxon>Clostridia</taxon>
        <taxon>Lachnospirales</taxon>
        <taxon>Lachnospiraceae</taxon>
        <taxon>Lacrimispora</taxon>
    </lineage>
</organism>
<evidence type="ECO:0000256" key="6">
    <source>
        <dbReference type="ARBA" id="ARBA00022989"/>
    </source>
</evidence>
<evidence type="ECO:0000256" key="8">
    <source>
        <dbReference type="RuleBase" id="RU003943"/>
    </source>
</evidence>
<dbReference type="Pfam" id="PF00950">
    <property type="entry name" value="ABC-3"/>
    <property type="match status" value="1"/>
</dbReference>
<comment type="similarity">
    <text evidence="2 8">Belongs to the ABC-3 integral membrane protein family.</text>
</comment>
<evidence type="ECO:0000256" key="5">
    <source>
        <dbReference type="ARBA" id="ARBA00022692"/>
    </source>
</evidence>
<evidence type="ECO:0000256" key="1">
    <source>
        <dbReference type="ARBA" id="ARBA00004651"/>
    </source>
</evidence>
<proteinExistence type="inferred from homology"/>
<keyword evidence="4" id="KW-1003">Cell membrane</keyword>
<dbReference type="CDD" id="cd06550">
    <property type="entry name" value="TM_ABC_iron-siderophores_like"/>
    <property type="match status" value="1"/>
</dbReference>
<dbReference type="EMBL" id="CP157940">
    <property type="protein sequence ID" value="XBS54586.1"/>
    <property type="molecule type" value="Genomic_DNA"/>
</dbReference>
<keyword evidence="7 9" id="KW-0472">Membrane</keyword>
<dbReference type="InterPro" id="IPR037294">
    <property type="entry name" value="ABC_BtuC-like"/>
</dbReference>